<name>A0A7J8W876_9ROSI</name>
<dbReference type="EMBL" id="JABFAB010240226">
    <property type="protein sequence ID" value="MBA0671275.1"/>
    <property type="molecule type" value="Genomic_DNA"/>
</dbReference>
<proteinExistence type="predicted"/>
<protein>
    <recommendedName>
        <fullName evidence="3">CCHC-type domain-containing protein</fullName>
    </recommendedName>
</protein>
<reference evidence="1 2" key="1">
    <citation type="journal article" date="2019" name="Genome Biol. Evol.">
        <title>Insights into the evolution of the New World diploid cottons (Gossypium, subgenus Houzingenia) based on genome sequencing.</title>
        <authorList>
            <person name="Grover C.E."/>
            <person name="Arick M.A. 2nd"/>
            <person name="Thrash A."/>
            <person name="Conover J.L."/>
            <person name="Sanders W.S."/>
            <person name="Peterson D.G."/>
            <person name="Frelichowski J.E."/>
            <person name="Scheffler J.A."/>
            <person name="Scheffler B.E."/>
            <person name="Wendel J.F."/>
        </authorList>
    </citation>
    <scope>NUCLEOTIDE SEQUENCE [LARGE SCALE GENOMIC DNA]</scope>
    <source>
        <strain evidence="1">57</strain>
        <tissue evidence="1">Leaf</tissue>
    </source>
</reference>
<dbReference type="AlphaFoldDB" id="A0A7J8W876"/>
<evidence type="ECO:0000313" key="1">
    <source>
        <dbReference type="EMBL" id="MBA0671275.1"/>
    </source>
</evidence>
<comment type="caution">
    <text evidence="1">The sequence shown here is derived from an EMBL/GenBank/DDBJ whole genome shotgun (WGS) entry which is preliminary data.</text>
</comment>
<gene>
    <name evidence="1" type="ORF">Goklo_024995</name>
</gene>
<dbReference type="OrthoDB" id="939813at2759"/>
<sequence>MTIYVNREVRLKPKIRIDGPLQRVEYEALPNVCFGCGRYDHVQDVCPSLGGRDKGREDDSRKNFDTAELNCRVEKFGSWMLVGRKQRRKAQPKIREQSMKSPITKKISQVLMQKDSNVTSVNACFAFKGKSDGLSKNLGDRAKGKGVLFSGPNKPVMVLMPMNINRANPSVVQENVGFYDGSPIGAHTSTIGNVFTNLEP</sequence>
<evidence type="ECO:0000313" key="2">
    <source>
        <dbReference type="Proteomes" id="UP000593573"/>
    </source>
</evidence>
<evidence type="ECO:0008006" key="3">
    <source>
        <dbReference type="Google" id="ProtNLM"/>
    </source>
</evidence>
<dbReference type="Proteomes" id="UP000593573">
    <property type="component" value="Unassembled WGS sequence"/>
</dbReference>
<keyword evidence="2" id="KW-1185">Reference proteome</keyword>
<accession>A0A7J8W876</accession>
<organism evidence="1 2">
    <name type="scientific">Gossypium klotzschianum</name>
    <dbReference type="NCBI Taxonomy" id="34286"/>
    <lineage>
        <taxon>Eukaryota</taxon>
        <taxon>Viridiplantae</taxon>
        <taxon>Streptophyta</taxon>
        <taxon>Embryophyta</taxon>
        <taxon>Tracheophyta</taxon>
        <taxon>Spermatophyta</taxon>
        <taxon>Magnoliopsida</taxon>
        <taxon>eudicotyledons</taxon>
        <taxon>Gunneridae</taxon>
        <taxon>Pentapetalae</taxon>
        <taxon>rosids</taxon>
        <taxon>malvids</taxon>
        <taxon>Malvales</taxon>
        <taxon>Malvaceae</taxon>
        <taxon>Malvoideae</taxon>
        <taxon>Gossypium</taxon>
    </lineage>
</organism>